<name>A0A6N7KZX3_9ACTN</name>
<evidence type="ECO:0000313" key="1">
    <source>
        <dbReference type="EMBL" id="MQS16119.1"/>
    </source>
</evidence>
<dbReference type="AlphaFoldDB" id="A0A6N7KZX3"/>
<dbReference type="OrthoDB" id="4800194at2"/>
<evidence type="ECO:0000313" key="2">
    <source>
        <dbReference type="Proteomes" id="UP000450000"/>
    </source>
</evidence>
<protein>
    <submittedName>
        <fullName evidence="1">Uncharacterized protein</fullName>
    </submittedName>
</protein>
<comment type="caution">
    <text evidence="1">The sequence shown here is derived from an EMBL/GenBank/DDBJ whole genome shotgun (WGS) entry which is preliminary data.</text>
</comment>
<keyword evidence="2" id="KW-1185">Reference proteome</keyword>
<proteinExistence type="predicted"/>
<reference evidence="1 2" key="1">
    <citation type="submission" date="2019-09" db="EMBL/GenBank/DDBJ databases">
        <title>Genome Sequences of Streptomyces kaniharaensis ATCC 21070.</title>
        <authorList>
            <person name="Zhu W."/>
            <person name="De Crecy-Lagard V."/>
            <person name="Richards N.G."/>
        </authorList>
    </citation>
    <scope>NUCLEOTIDE SEQUENCE [LARGE SCALE GENOMIC DNA]</scope>
    <source>
        <strain evidence="1 2">SF-557</strain>
    </source>
</reference>
<accession>A0A6N7KZX3</accession>
<gene>
    <name evidence="1" type="ORF">F7Q99_28760</name>
</gene>
<organism evidence="1 2">
    <name type="scientific">Streptomyces kaniharaensis</name>
    <dbReference type="NCBI Taxonomy" id="212423"/>
    <lineage>
        <taxon>Bacteria</taxon>
        <taxon>Bacillati</taxon>
        <taxon>Actinomycetota</taxon>
        <taxon>Actinomycetes</taxon>
        <taxon>Kitasatosporales</taxon>
        <taxon>Streptomycetaceae</taxon>
        <taxon>Streptomyces</taxon>
    </lineage>
</organism>
<dbReference type="Proteomes" id="UP000450000">
    <property type="component" value="Unassembled WGS sequence"/>
</dbReference>
<sequence>MGMLIAAGLLTTGCSVGVADKAPTPPAIEVSPTPPATGYDGLLGLPLSAYGTSDKDDDQLFAARKALVVNCMKSRGHPSYLGQNMVWVSGGDNEARRPAGAWGYIGLTAAKRQGFHPGQSLPNVAGLTGAEDQDFQACQGAADKELPRLAGTSGWTLTQRLFAQSLQQTKADRRVSAARERWSACMTAAGRPAQDPEILAAGPWETAKPTVDEIAASTAAESCTTSSELAAVYFAVLTGYQRQLVSANATVLVAYRKQVQAQADQVSDLMAKLPAP</sequence>
<dbReference type="EMBL" id="WBOF01000002">
    <property type="protein sequence ID" value="MQS16119.1"/>
    <property type="molecule type" value="Genomic_DNA"/>
</dbReference>